<evidence type="ECO:0000313" key="4">
    <source>
        <dbReference type="Proteomes" id="UP000245590"/>
    </source>
</evidence>
<evidence type="ECO:0000259" key="2">
    <source>
        <dbReference type="Pfam" id="PF09860"/>
    </source>
</evidence>
<accession>A0A2U2RLX1</accession>
<comment type="caution">
    <text evidence="3">The sequence shown here is derived from an EMBL/GenBank/DDBJ whole genome shotgun (WGS) entry which is preliminary data.</text>
</comment>
<feature type="compositionally biased region" description="Low complexity" evidence="1">
    <location>
        <begin position="53"/>
        <end position="67"/>
    </location>
</feature>
<dbReference type="Pfam" id="PF09860">
    <property type="entry name" value="DUF2087"/>
    <property type="match status" value="1"/>
</dbReference>
<sequence length="195" mass="21479">MTRSSDLKKLVRARMESTGENYTAARAALLARDATDPDRLTVDAPASAGAPVPADTSASADAQAPDPRAARARHEKLIRPFLRDGHLLSIPAKRKTRLAVLLELLARFAPGESYTEAQVGDILRPIHEDVAFLRRELVDYGYLERDGVGTYWTAQELPLREGNMAQEVTDWEAVWLPRFLDGQIGRIGESADLSS</sequence>
<name>A0A2U2RLX1_9MICO</name>
<proteinExistence type="predicted"/>
<dbReference type="RefSeq" id="WP_109275463.1">
    <property type="nucleotide sequence ID" value="NZ_QFKX01000002.1"/>
</dbReference>
<keyword evidence="4" id="KW-1185">Reference proteome</keyword>
<dbReference type="Proteomes" id="UP000245590">
    <property type="component" value="Unassembled WGS sequence"/>
</dbReference>
<dbReference type="InterPro" id="IPR018656">
    <property type="entry name" value="DUF2087"/>
</dbReference>
<feature type="domain" description="DUF2087" evidence="2">
    <location>
        <begin position="87"/>
        <end position="152"/>
    </location>
</feature>
<dbReference type="EMBL" id="QFKX01000002">
    <property type="protein sequence ID" value="PWH06868.1"/>
    <property type="molecule type" value="Genomic_DNA"/>
</dbReference>
<reference evidence="3 4" key="1">
    <citation type="submission" date="2018-05" db="EMBL/GenBank/DDBJ databases">
        <title>Brachybacterium sp. M1HQ-2T, whole genome shotgun sequence.</title>
        <authorList>
            <person name="Tuo L."/>
        </authorList>
    </citation>
    <scope>NUCLEOTIDE SEQUENCE [LARGE SCALE GENOMIC DNA]</scope>
    <source>
        <strain evidence="3 4">M1HQ-2</strain>
    </source>
</reference>
<evidence type="ECO:0000313" key="3">
    <source>
        <dbReference type="EMBL" id="PWH06868.1"/>
    </source>
</evidence>
<evidence type="ECO:0000256" key="1">
    <source>
        <dbReference type="SAM" id="MobiDB-lite"/>
    </source>
</evidence>
<organism evidence="3 4">
    <name type="scientific">Brachybacterium endophyticum</name>
    <dbReference type="NCBI Taxonomy" id="2182385"/>
    <lineage>
        <taxon>Bacteria</taxon>
        <taxon>Bacillati</taxon>
        <taxon>Actinomycetota</taxon>
        <taxon>Actinomycetes</taxon>
        <taxon>Micrococcales</taxon>
        <taxon>Dermabacteraceae</taxon>
        <taxon>Brachybacterium</taxon>
    </lineage>
</organism>
<dbReference type="OrthoDB" id="529288at2"/>
<gene>
    <name evidence="3" type="ORF">DEO23_08185</name>
</gene>
<protein>
    <recommendedName>
        <fullName evidence="2">DUF2087 domain-containing protein</fullName>
    </recommendedName>
</protein>
<feature type="region of interest" description="Disordered" evidence="1">
    <location>
        <begin position="36"/>
        <end position="70"/>
    </location>
</feature>
<dbReference type="AlphaFoldDB" id="A0A2U2RLX1"/>